<dbReference type="AlphaFoldDB" id="A0A3R7DDH0"/>
<reference evidence="2 3" key="2">
    <citation type="journal article" date="2021" name="Genomics">
        <title>High-quality reference genome for Clonorchis sinensis.</title>
        <authorList>
            <person name="Young N.D."/>
            <person name="Stroehlein A.J."/>
            <person name="Kinkar L."/>
            <person name="Wang T."/>
            <person name="Sohn W.M."/>
            <person name="Chang B.C.H."/>
            <person name="Kaur P."/>
            <person name="Weisz D."/>
            <person name="Dudchenko O."/>
            <person name="Aiden E.L."/>
            <person name="Korhonen P.K."/>
            <person name="Gasser R.B."/>
        </authorList>
    </citation>
    <scope>NUCLEOTIDE SEQUENCE [LARGE SCALE GENOMIC DNA]</scope>
    <source>
        <strain evidence="2">Cs-k2</strain>
    </source>
</reference>
<reference evidence="2 3" key="1">
    <citation type="journal article" date="2018" name="Biotechnol. Adv.">
        <title>Improved genomic resources and new bioinformatic workflow for the carcinogenic parasite Clonorchis sinensis: Biotechnological implications.</title>
        <authorList>
            <person name="Wang D."/>
            <person name="Korhonen P.K."/>
            <person name="Gasser R.B."/>
            <person name="Young N.D."/>
        </authorList>
    </citation>
    <scope>NUCLEOTIDE SEQUENCE [LARGE SCALE GENOMIC DNA]</scope>
    <source>
        <strain evidence="2">Cs-k2</strain>
    </source>
</reference>
<dbReference type="Proteomes" id="UP000286415">
    <property type="component" value="Unassembled WGS sequence"/>
</dbReference>
<evidence type="ECO:0000313" key="3">
    <source>
        <dbReference type="Proteomes" id="UP000286415"/>
    </source>
</evidence>
<feature type="region of interest" description="Disordered" evidence="1">
    <location>
        <begin position="1"/>
        <end position="110"/>
    </location>
</feature>
<feature type="compositionally biased region" description="Low complexity" evidence="1">
    <location>
        <begin position="66"/>
        <end position="75"/>
    </location>
</feature>
<comment type="caution">
    <text evidence="2">The sequence shown here is derived from an EMBL/GenBank/DDBJ whole genome shotgun (WGS) entry which is preliminary data.</text>
</comment>
<evidence type="ECO:0000256" key="1">
    <source>
        <dbReference type="SAM" id="MobiDB-lite"/>
    </source>
</evidence>
<gene>
    <name evidence="2" type="ORF">CSKR_111548</name>
</gene>
<accession>A0A3R7DDH0</accession>
<keyword evidence="3" id="KW-1185">Reference proteome</keyword>
<name>A0A3R7DDH0_CLOSI</name>
<organism evidence="2 3">
    <name type="scientific">Clonorchis sinensis</name>
    <name type="common">Chinese liver fluke</name>
    <dbReference type="NCBI Taxonomy" id="79923"/>
    <lineage>
        <taxon>Eukaryota</taxon>
        <taxon>Metazoa</taxon>
        <taxon>Spiralia</taxon>
        <taxon>Lophotrochozoa</taxon>
        <taxon>Platyhelminthes</taxon>
        <taxon>Trematoda</taxon>
        <taxon>Digenea</taxon>
        <taxon>Opisthorchiida</taxon>
        <taxon>Opisthorchiata</taxon>
        <taxon>Opisthorchiidae</taxon>
        <taxon>Clonorchis</taxon>
    </lineage>
</organism>
<sequence length="110" mass="12092">MTSSLGAELQPTDSRIMRSLSDHVHPHSTQTAHPQAAGKTTETDTKNKPLVWGPETDRRHYTHAKTGGSMSTDDTTGTHKPGWIDTNRKHETSLERNLKSCTHDGSCTSI</sequence>
<proteinExistence type="predicted"/>
<dbReference type="EMBL" id="NIRI02000005">
    <property type="protein sequence ID" value="KAG5455149.1"/>
    <property type="molecule type" value="Genomic_DNA"/>
</dbReference>
<evidence type="ECO:0000313" key="2">
    <source>
        <dbReference type="EMBL" id="KAG5455149.1"/>
    </source>
</evidence>
<protein>
    <submittedName>
        <fullName evidence="2">Uncharacterized protein</fullName>
    </submittedName>
</protein>
<dbReference type="InParanoid" id="A0A3R7DDH0"/>
<feature type="compositionally biased region" description="Basic and acidic residues" evidence="1">
    <location>
        <begin position="86"/>
        <end position="102"/>
    </location>
</feature>